<reference evidence="2 3" key="1">
    <citation type="submission" date="2007-06" db="EMBL/GenBank/DDBJ databases">
        <authorList>
            <person name="Shimkets L."/>
            <person name="Ferriera S."/>
            <person name="Johnson J."/>
            <person name="Kravitz S."/>
            <person name="Beeson K."/>
            <person name="Sutton G."/>
            <person name="Rogers Y.-H."/>
            <person name="Friedman R."/>
            <person name="Frazier M."/>
            <person name="Venter J.C."/>
        </authorList>
    </citation>
    <scope>NUCLEOTIDE SEQUENCE [LARGE SCALE GENOMIC DNA]</scope>
    <source>
        <strain evidence="2 3">SIR-1</strain>
    </source>
</reference>
<evidence type="ECO:0000256" key="1">
    <source>
        <dbReference type="SAM" id="Phobius"/>
    </source>
</evidence>
<comment type="caution">
    <text evidence="2">The sequence shown here is derived from an EMBL/GenBank/DDBJ whole genome shotgun (WGS) entry which is preliminary data.</text>
</comment>
<evidence type="ECO:0000313" key="2">
    <source>
        <dbReference type="EMBL" id="EDM76715.1"/>
    </source>
</evidence>
<name>A6GBK9_9BACT</name>
<keyword evidence="1" id="KW-0472">Membrane</keyword>
<dbReference type="AlphaFoldDB" id="A6GBK9"/>
<dbReference type="Proteomes" id="UP000005801">
    <property type="component" value="Unassembled WGS sequence"/>
</dbReference>
<keyword evidence="1" id="KW-1133">Transmembrane helix</keyword>
<sequence length="163" mass="17084">MGRLSLRAGLVPGLGRKVLLTAGGLPAFSGARLGLDCFDLDFDGGALALVLVLVVARGEVLVLVLDFWRGGAKTRPRLKAMRAACEVQGAGMRETLLGAETEPEMNLFVSRWARGEMEKQFVTRSIARPMTRPMGGVEFTPSAGSKAPGTALGLCLDPGGSLG</sequence>
<gene>
    <name evidence="2" type="ORF">PPSIR1_33711</name>
</gene>
<proteinExistence type="predicted"/>
<dbReference type="EMBL" id="ABCS01000059">
    <property type="protein sequence ID" value="EDM76715.1"/>
    <property type="molecule type" value="Genomic_DNA"/>
</dbReference>
<keyword evidence="1" id="KW-0812">Transmembrane</keyword>
<evidence type="ECO:0000313" key="3">
    <source>
        <dbReference type="Proteomes" id="UP000005801"/>
    </source>
</evidence>
<dbReference type="STRING" id="391625.PPSIR1_33711"/>
<organism evidence="2 3">
    <name type="scientific">Plesiocystis pacifica SIR-1</name>
    <dbReference type="NCBI Taxonomy" id="391625"/>
    <lineage>
        <taxon>Bacteria</taxon>
        <taxon>Pseudomonadati</taxon>
        <taxon>Myxococcota</taxon>
        <taxon>Polyangia</taxon>
        <taxon>Nannocystales</taxon>
        <taxon>Nannocystaceae</taxon>
        <taxon>Plesiocystis</taxon>
    </lineage>
</organism>
<protein>
    <submittedName>
        <fullName evidence="2">Uncharacterized protein</fullName>
    </submittedName>
</protein>
<feature type="transmembrane region" description="Helical" evidence="1">
    <location>
        <begin position="44"/>
        <end position="68"/>
    </location>
</feature>
<keyword evidence="3" id="KW-1185">Reference proteome</keyword>
<accession>A6GBK9</accession>